<dbReference type="OrthoDB" id="2078728at2"/>
<dbReference type="Proteomes" id="UP000198636">
    <property type="component" value="Unassembled WGS sequence"/>
</dbReference>
<feature type="chain" id="PRO_5011500263" description="Outer membrane efflux protein" evidence="2">
    <location>
        <begin position="27"/>
        <end position="499"/>
    </location>
</feature>
<proteinExistence type="predicted"/>
<dbReference type="AlphaFoldDB" id="A0A1G5KQQ2"/>
<dbReference type="EMBL" id="FMUS01000030">
    <property type="protein sequence ID" value="SCZ03003.1"/>
    <property type="molecule type" value="Genomic_DNA"/>
</dbReference>
<gene>
    <name evidence="3" type="ORF">SAMN03080606_03698</name>
</gene>
<dbReference type="RefSeq" id="WP_091546558.1">
    <property type="nucleotide sequence ID" value="NZ_FMUS01000030.1"/>
</dbReference>
<feature type="signal peptide" evidence="2">
    <location>
        <begin position="1"/>
        <end position="26"/>
    </location>
</feature>
<evidence type="ECO:0000256" key="1">
    <source>
        <dbReference type="SAM" id="Coils"/>
    </source>
</evidence>
<organism evidence="3 4">
    <name type="scientific">Alkaliphilus peptidifermentans DSM 18978</name>
    <dbReference type="NCBI Taxonomy" id="1120976"/>
    <lineage>
        <taxon>Bacteria</taxon>
        <taxon>Bacillati</taxon>
        <taxon>Bacillota</taxon>
        <taxon>Clostridia</taxon>
        <taxon>Peptostreptococcales</taxon>
        <taxon>Natronincolaceae</taxon>
        <taxon>Alkaliphilus</taxon>
    </lineage>
</organism>
<reference evidence="3 4" key="1">
    <citation type="submission" date="2016-10" db="EMBL/GenBank/DDBJ databases">
        <authorList>
            <person name="de Groot N.N."/>
        </authorList>
    </citation>
    <scope>NUCLEOTIDE SEQUENCE [LARGE SCALE GENOMIC DNA]</scope>
    <source>
        <strain evidence="3 4">DSM 18978</strain>
    </source>
</reference>
<name>A0A1G5KQQ2_9FIRM</name>
<accession>A0A1G5KQQ2</accession>
<evidence type="ECO:0000256" key="2">
    <source>
        <dbReference type="SAM" id="SignalP"/>
    </source>
</evidence>
<protein>
    <recommendedName>
        <fullName evidence="5">Outer membrane efflux protein</fullName>
    </recommendedName>
</protein>
<evidence type="ECO:0008006" key="5">
    <source>
        <dbReference type="Google" id="ProtNLM"/>
    </source>
</evidence>
<feature type="coiled-coil region" evidence="1">
    <location>
        <begin position="364"/>
        <end position="401"/>
    </location>
</feature>
<evidence type="ECO:0000313" key="4">
    <source>
        <dbReference type="Proteomes" id="UP000198636"/>
    </source>
</evidence>
<feature type="coiled-coil region" evidence="1">
    <location>
        <begin position="210"/>
        <end position="250"/>
    </location>
</feature>
<evidence type="ECO:0000313" key="3">
    <source>
        <dbReference type="EMBL" id="SCZ03003.1"/>
    </source>
</evidence>
<dbReference type="STRING" id="1120976.SAMN03080606_03698"/>
<keyword evidence="1" id="KW-0175">Coiled coil</keyword>
<keyword evidence="4" id="KW-1185">Reference proteome</keyword>
<sequence length="499" mass="57988">MKVKSKKLVVFIVISCMLTLFSTSYAQESNAEVEIDKALWNEAIMNVEAAEAEKARAEWELLSQEEKYNKLYMDYTQILMTYYNEFRILKRSISDSSGESISGKCYSLMTKINTMTTEASNLTTESKYQYSKEYLVNSFRSLKKIVNYLDTYDLYIATNDSKSANEVLNNIEEESNIFIEAFGKAYNYYVITQTGEVITSSLNQTEDTFFKKLKENLDVINSSYAMLEEAHGLIKEKKNAAELIKKVEKNNRSVSFLNVKTIENKQTIVKANNILELLKTATEELDYYSFDVMTEGKGNDSKFISTFKELKTEIDDINSDFKAIEAKVDSIADNVSEKVAEIENEDLKKAQENGYSSVEEYNAALKKQEELEHLDKILKEYEKLCEEKEQLQREYQEMLLAIHEQWLNERIDFSNGQNGQNHDKNFYMEKVKEDLADVYSIDSYLASLIYKYQSEAYDEMWKIANKSDANLKLLQQLYDDYPNDFMTIVLLYDIQISFK</sequence>
<keyword evidence="2" id="KW-0732">Signal</keyword>